<feature type="region of interest" description="Disordered" evidence="1">
    <location>
        <begin position="1"/>
        <end position="181"/>
    </location>
</feature>
<dbReference type="OrthoDB" id="439808at2759"/>
<feature type="compositionally biased region" description="Polar residues" evidence="1">
    <location>
        <begin position="132"/>
        <end position="161"/>
    </location>
</feature>
<gene>
    <name evidence="3" type="primary">LOC114914451</name>
</gene>
<feature type="compositionally biased region" description="Pro residues" evidence="1">
    <location>
        <begin position="70"/>
        <end position="81"/>
    </location>
</feature>
<dbReference type="RefSeq" id="XP_029122191.1">
    <property type="nucleotide sequence ID" value="XM_029266358.1"/>
</dbReference>
<reference evidence="3" key="1">
    <citation type="submission" date="2025-08" db="UniProtKB">
        <authorList>
            <consortium name="RefSeq"/>
        </authorList>
    </citation>
    <scope>IDENTIFICATION</scope>
</reference>
<feature type="compositionally biased region" description="Acidic residues" evidence="1">
    <location>
        <begin position="22"/>
        <end position="38"/>
    </location>
</feature>
<organism evidence="2 3">
    <name type="scientific">Elaeis guineensis var. tenera</name>
    <name type="common">Oil palm</name>
    <dbReference type="NCBI Taxonomy" id="51953"/>
    <lineage>
        <taxon>Eukaryota</taxon>
        <taxon>Viridiplantae</taxon>
        <taxon>Streptophyta</taxon>
        <taxon>Embryophyta</taxon>
        <taxon>Tracheophyta</taxon>
        <taxon>Spermatophyta</taxon>
        <taxon>Magnoliopsida</taxon>
        <taxon>Liliopsida</taxon>
        <taxon>Arecaceae</taxon>
        <taxon>Arecoideae</taxon>
        <taxon>Cocoseae</taxon>
        <taxon>Elaeidinae</taxon>
        <taxon>Elaeis</taxon>
    </lineage>
</organism>
<feature type="non-terminal residue" evidence="3">
    <location>
        <position position="181"/>
    </location>
</feature>
<feature type="compositionally biased region" description="Basic and acidic residues" evidence="1">
    <location>
        <begin position="96"/>
        <end position="107"/>
    </location>
</feature>
<dbReference type="AlphaFoldDB" id="A0A8N4F7Z8"/>
<dbReference type="Proteomes" id="UP000504607">
    <property type="component" value="Chromosome 8"/>
</dbReference>
<protein>
    <submittedName>
        <fullName evidence="3">Uncharacterized protein LOC114914451</fullName>
    </submittedName>
</protein>
<proteinExistence type="predicted"/>
<name>A0A8N4F7Z8_ELAGV</name>
<accession>A0A8N4F7Z8</accession>
<evidence type="ECO:0000313" key="2">
    <source>
        <dbReference type="Proteomes" id="UP000504607"/>
    </source>
</evidence>
<keyword evidence="2" id="KW-1185">Reference proteome</keyword>
<evidence type="ECO:0000256" key="1">
    <source>
        <dbReference type="SAM" id="MobiDB-lite"/>
    </source>
</evidence>
<evidence type="ECO:0000313" key="3">
    <source>
        <dbReference type="RefSeq" id="XP_029122191.1"/>
    </source>
</evidence>
<feature type="compositionally biased region" description="Basic and acidic residues" evidence="1">
    <location>
        <begin position="52"/>
        <end position="66"/>
    </location>
</feature>
<sequence length="181" mass="18758">MEPSGGGERGGFHRNEAISAVQDEEQFYGEDEDYDDLYNDVNVGGGFLHSVHRSDDSGGYPREDGSRSNPVPPPALPPPSGEAPEKVQIPGIAGDSKIERPMDRSGGFHEQGFRGGGESLVGARPPGGNRSELGQSSGRPGEIQGQSRNSGYGNEGYQRQGSGFGGEARQVGSGPAGGGSV</sequence>